<protein>
    <recommendedName>
        <fullName evidence="1">Aminoglycoside phosphotransferase domain-containing protein</fullName>
    </recommendedName>
</protein>
<dbReference type="Pfam" id="PF01636">
    <property type="entry name" value="APH"/>
    <property type="match status" value="1"/>
</dbReference>
<evidence type="ECO:0000313" key="2">
    <source>
        <dbReference type="EMBL" id="GAA2341160.1"/>
    </source>
</evidence>
<proteinExistence type="predicted"/>
<feature type="domain" description="Aminoglycoside phosphotransferase" evidence="1">
    <location>
        <begin position="133"/>
        <end position="198"/>
    </location>
</feature>
<keyword evidence="3" id="KW-1185">Reference proteome</keyword>
<dbReference type="InterPro" id="IPR051678">
    <property type="entry name" value="AGP_Transferase"/>
</dbReference>
<dbReference type="InterPro" id="IPR002575">
    <property type="entry name" value="Aminoglycoside_PTrfase"/>
</dbReference>
<dbReference type="SUPFAM" id="SSF56112">
    <property type="entry name" value="Protein kinase-like (PK-like)"/>
    <property type="match status" value="1"/>
</dbReference>
<evidence type="ECO:0000313" key="3">
    <source>
        <dbReference type="Proteomes" id="UP001501584"/>
    </source>
</evidence>
<organism evidence="2 3">
    <name type="scientific">Glycomyces rutgersensis</name>
    <dbReference type="NCBI Taxonomy" id="58115"/>
    <lineage>
        <taxon>Bacteria</taxon>
        <taxon>Bacillati</taxon>
        <taxon>Actinomycetota</taxon>
        <taxon>Actinomycetes</taxon>
        <taxon>Glycomycetales</taxon>
        <taxon>Glycomycetaceae</taxon>
        <taxon>Glycomyces</taxon>
    </lineage>
</organism>
<dbReference type="PANTHER" id="PTHR21310:SF41">
    <property type="entry name" value="3'-PHOSPHOTRANSFERASE, PUTATIVE-RELATED"/>
    <property type="match status" value="1"/>
</dbReference>
<dbReference type="EMBL" id="BAAASX010000007">
    <property type="protein sequence ID" value="GAA2341160.1"/>
    <property type="molecule type" value="Genomic_DNA"/>
</dbReference>
<gene>
    <name evidence="2" type="ORF">GCM10010403_37620</name>
</gene>
<dbReference type="Gene3D" id="3.90.1200.10">
    <property type="match status" value="2"/>
</dbReference>
<dbReference type="Gene3D" id="3.30.200.20">
    <property type="entry name" value="Phosphorylase Kinase, domain 1"/>
    <property type="match status" value="1"/>
</dbReference>
<comment type="caution">
    <text evidence="2">The sequence shown here is derived from an EMBL/GenBank/DDBJ whole genome shotgun (WGS) entry which is preliminary data.</text>
</comment>
<sequence length="207" mass="22299">MLQRMADPIESLRIRFRTHTWTPVGLGHSDAHVWRLDGPTSLFVKAGTDVAREAKALAWLAGYDLGTPEVVDAGTTADGRDYLVTTAVPGRSGAEPWPEADRKPVVQAIGRYLARFHTLPVDQCPFATEADPGPDPVVCHGDFMLPNVILDPKTLEVNGVVDVGTLGVADRSRDLHDMVWSLTAGLNPQYGAAYADVFRAAARSVAA</sequence>
<dbReference type="InterPro" id="IPR011009">
    <property type="entry name" value="Kinase-like_dom_sf"/>
</dbReference>
<dbReference type="PANTHER" id="PTHR21310">
    <property type="entry name" value="AMINOGLYCOSIDE PHOSPHOTRANSFERASE-RELATED-RELATED"/>
    <property type="match status" value="1"/>
</dbReference>
<name>A0ABP5T084_9ACTN</name>
<accession>A0ABP5T084</accession>
<dbReference type="Proteomes" id="UP001501584">
    <property type="component" value="Unassembled WGS sequence"/>
</dbReference>
<reference evidence="3" key="1">
    <citation type="journal article" date="2019" name="Int. J. Syst. Evol. Microbiol.">
        <title>The Global Catalogue of Microorganisms (GCM) 10K type strain sequencing project: providing services to taxonomists for standard genome sequencing and annotation.</title>
        <authorList>
            <consortium name="The Broad Institute Genomics Platform"/>
            <consortium name="The Broad Institute Genome Sequencing Center for Infectious Disease"/>
            <person name="Wu L."/>
            <person name="Ma J."/>
        </authorList>
    </citation>
    <scope>NUCLEOTIDE SEQUENCE [LARGE SCALE GENOMIC DNA]</scope>
    <source>
        <strain evidence="3">JCM 6238</strain>
    </source>
</reference>
<evidence type="ECO:0000259" key="1">
    <source>
        <dbReference type="Pfam" id="PF01636"/>
    </source>
</evidence>